<dbReference type="OMA" id="DFQQKGG"/>
<dbReference type="InterPro" id="IPR027417">
    <property type="entry name" value="P-loop_NTPase"/>
</dbReference>
<name>A0AA38CVG8_TAXCH</name>
<gene>
    <name evidence="9" type="ORF">KI387_008247</name>
</gene>
<evidence type="ECO:0000313" key="10">
    <source>
        <dbReference type="Proteomes" id="UP000824469"/>
    </source>
</evidence>
<keyword evidence="10" id="KW-1185">Reference proteome</keyword>
<dbReference type="GO" id="GO:0003724">
    <property type="term" value="F:RNA helicase activity"/>
    <property type="evidence" value="ECO:0007669"/>
    <property type="project" value="UniProtKB-EC"/>
</dbReference>
<dbReference type="AlphaFoldDB" id="A0AA38CVG8"/>
<dbReference type="PANTHER" id="PTHR47958">
    <property type="entry name" value="ATP-DEPENDENT RNA HELICASE DBP3"/>
    <property type="match status" value="1"/>
</dbReference>
<dbReference type="PROSITE" id="PS51194">
    <property type="entry name" value="HELICASE_CTER"/>
    <property type="match status" value="1"/>
</dbReference>
<evidence type="ECO:0000313" key="9">
    <source>
        <dbReference type="EMBL" id="KAH9303843.1"/>
    </source>
</evidence>
<accession>A0AA38CVG8</accession>
<feature type="region of interest" description="Disordered" evidence="6">
    <location>
        <begin position="229"/>
        <end position="254"/>
    </location>
</feature>
<feature type="domain" description="Helicase C-terminal" evidence="8">
    <location>
        <begin position="351"/>
        <end position="500"/>
    </location>
</feature>
<dbReference type="InterPro" id="IPR011545">
    <property type="entry name" value="DEAD/DEAH_box_helicase_dom"/>
</dbReference>
<feature type="region of interest" description="Disordered" evidence="6">
    <location>
        <begin position="259"/>
        <end position="278"/>
    </location>
</feature>
<evidence type="ECO:0000256" key="1">
    <source>
        <dbReference type="ARBA" id="ARBA00012552"/>
    </source>
</evidence>
<feature type="domain" description="Helicase ATP-binding" evidence="7">
    <location>
        <begin position="43"/>
        <end position="314"/>
    </location>
</feature>
<dbReference type="EC" id="3.6.4.13" evidence="1"/>
<keyword evidence="3" id="KW-0378">Hydrolase</keyword>
<dbReference type="InterPro" id="IPR001650">
    <property type="entry name" value="Helicase_C-like"/>
</dbReference>
<feature type="non-terminal residue" evidence="9">
    <location>
        <position position="506"/>
    </location>
</feature>
<dbReference type="InterPro" id="IPR014001">
    <property type="entry name" value="Helicase_ATP-bd"/>
</dbReference>
<dbReference type="Pfam" id="PF00270">
    <property type="entry name" value="DEAD"/>
    <property type="match status" value="1"/>
</dbReference>
<evidence type="ECO:0000256" key="6">
    <source>
        <dbReference type="SAM" id="MobiDB-lite"/>
    </source>
</evidence>
<dbReference type="GO" id="GO:0003676">
    <property type="term" value="F:nucleic acid binding"/>
    <property type="evidence" value="ECO:0007669"/>
    <property type="project" value="InterPro"/>
</dbReference>
<protein>
    <recommendedName>
        <fullName evidence="1">RNA helicase</fullName>
        <ecNumber evidence="1">3.6.4.13</ecNumber>
    </recommendedName>
</protein>
<feature type="non-terminal residue" evidence="9">
    <location>
        <position position="1"/>
    </location>
</feature>
<dbReference type="SMART" id="SM00490">
    <property type="entry name" value="HELICc"/>
    <property type="match status" value="1"/>
</dbReference>
<keyword evidence="5" id="KW-0067">ATP-binding</keyword>
<dbReference type="GO" id="GO:0005524">
    <property type="term" value="F:ATP binding"/>
    <property type="evidence" value="ECO:0007669"/>
    <property type="project" value="UniProtKB-KW"/>
</dbReference>
<dbReference type="Gene3D" id="3.40.50.300">
    <property type="entry name" value="P-loop containing nucleotide triphosphate hydrolases"/>
    <property type="match status" value="2"/>
</dbReference>
<dbReference type="SUPFAM" id="SSF52540">
    <property type="entry name" value="P-loop containing nucleoside triphosphate hydrolases"/>
    <property type="match status" value="1"/>
</dbReference>
<feature type="compositionally biased region" description="Acidic residues" evidence="6">
    <location>
        <begin position="241"/>
        <end position="254"/>
    </location>
</feature>
<dbReference type="Proteomes" id="UP000824469">
    <property type="component" value="Unassembled WGS sequence"/>
</dbReference>
<dbReference type="GO" id="GO:0016787">
    <property type="term" value="F:hydrolase activity"/>
    <property type="evidence" value="ECO:0007669"/>
    <property type="project" value="UniProtKB-KW"/>
</dbReference>
<reference evidence="9 10" key="1">
    <citation type="journal article" date="2021" name="Nat. Plants">
        <title>The Taxus genome provides insights into paclitaxel biosynthesis.</title>
        <authorList>
            <person name="Xiong X."/>
            <person name="Gou J."/>
            <person name="Liao Q."/>
            <person name="Li Y."/>
            <person name="Zhou Q."/>
            <person name="Bi G."/>
            <person name="Li C."/>
            <person name="Du R."/>
            <person name="Wang X."/>
            <person name="Sun T."/>
            <person name="Guo L."/>
            <person name="Liang H."/>
            <person name="Lu P."/>
            <person name="Wu Y."/>
            <person name="Zhang Z."/>
            <person name="Ro D.K."/>
            <person name="Shang Y."/>
            <person name="Huang S."/>
            <person name="Yan J."/>
        </authorList>
    </citation>
    <scope>NUCLEOTIDE SEQUENCE [LARGE SCALE GENOMIC DNA]</scope>
    <source>
        <strain evidence="9">Ta-2019</strain>
    </source>
</reference>
<dbReference type="PROSITE" id="PS51192">
    <property type="entry name" value="HELICASE_ATP_BIND_1"/>
    <property type="match status" value="1"/>
</dbReference>
<dbReference type="EMBL" id="JAHRHJ020000008">
    <property type="protein sequence ID" value="KAH9303843.1"/>
    <property type="molecule type" value="Genomic_DNA"/>
</dbReference>
<evidence type="ECO:0000256" key="5">
    <source>
        <dbReference type="ARBA" id="ARBA00022840"/>
    </source>
</evidence>
<sequence>KELVGYGQELAAELSHQEAKQKINERYILGLAVAILPMNAAAVPSILSGKDVVMAAETGSGKTHGYLVPLIHNMRSMVEVHENKAGRSEPRKFALVLCPNVMLCEQVARMTSNLHGSNGHPLLKTMAVCGNQGWPVVQPDILISTPGALLNSLLAFDPRKLRRTVFTRDVKYVVFDEADMLLCGSFQNQVVRLINMLRFQEKQLSKAVGLAVDGSVETDSMSWIDVKPEGEEQLDSVPDAETQDLDDDSYSEDELIEEKVEGQKEKVENPNKKKDHLQSRKIYKRSKQYIFVAATLPESGKKTAGGTLRRLFPEATWVSGSFLHRHNPRLEQRWIEVTLETQVETLIDAIKVGWEFKKLNSDTSVKRTMIFANTVNAVDSIGKILLKDGIECMCYHRDTSPEERAQSLKAFQEKGGVLVCTDSAARGLDIPNVWHIIQAEFAASAVDFLHRVGRTARAGQSGLVTSLYTEANRALVEAVRQAEVLGKPVEGAFSRKRSFRRKLKKK</sequence>
<dbReference type="CDD" id="cd00268">
    <property type="entry name" value="DEADc"/>
    <property type="match status" value="1"/>
</dbReference>
<evidence type="ECO:0000259" key="8">
    <source>
        <dbReference type="PROSITE" id="PS51194"/>
    </source>
</evidence>
<dbReference type="InterPro" id="IPR044742">
    <property type="entry name" value="DEAD/DEAH_RhlB"/>
</dbReference>
<organism evidence="9 10">
    <name type="scientific">Taxus chinensis</name>
    <name type="common">Chinese yew</name>
    <name type="synonym">Taxus wallichiana var. chinensis</name>
    <dbReference type="NCBI Taxonomy" id="29808"/>
    <lineage>
        <taxon>Eukaryota</taxon>
        <taxon>Viridiplantae</taxon>
        <taxon>Streptophyta</taxon>
        <taxon>Embryophyta</taxon>
        <taxon>Tracheophyta</taxon>
        <taxon>Spermatophyta</taxon>
        <taxon>Pinopsida</taxon>
        <taxon>Pinidae</taxon>
        <taxon>Conifers II</taxon>
        <taxon>Cupressales</taxon>
        <taxon>Taxaceae</taxon>
        <taxon>Taxus</taxon>
    </lineage>
</organism>
<comment type="caution">
    <text evidence="9">The sequence shown here is derived from an EMBL/GenBank/DDBJ whole genome shotgun (WGS) entry which is preliminary data.</text>
</comment>
<dbReference type="CDD" id="cd18787">
    <property type="entry name" value="SF2_C_DEAD"/>
    <property type="match status" value="1"/>
</dbReference>
<evidence type="ECO:0000256" key="4">
    <source>
        <dbReference type="ARBA" id="ARBA00022806"/>
    </source>
</evidence>
<keyword evidence="4" id="KW-0347">Helicase</keyword>
<evidence type="ECO:0000256" key="3">
    <source>
        <dbReference type="ARBA" id="ARBA00022801"/>
    </source>
</evidence>
<evidence type="ECO:0000259" key="7">
    <source>
        <dbReference type="PROSITE" id="PS51192"/>
    </source>
</evidence>
<keyword evidence="2" id="KW-0547">Nucleotide-binding</keyword>
<dbReference type="SMART" id="SM00487">
    <property type="entry name" value="DEXDc"/>
    <property type="match status" value="1"/>
</dbReference>
<evidence type="ECO:0000256" key="2">
    <source>
        <dbReference type="ARBA" id="ARBA00022741"/>
    </source>
</evidence>
<proteinExistence type="predicted"/>
<dbReference type="Pfam" id="PF00271">
    <property type="entry name" value="Helicase_C"/>
    <property type="match status" value="1"/>
</dbReference>